<gene>
    <name evidence="1" type="ORF">CUS_4810</name>
</gene>
<organism evidence="1 2">
    <name type="scientific">Ruminococcus albus 8</name>
    <dbReference type="NCBI Taxonomy" id="246199"/>
    <lineage>
        <taxon>Bacteria</taxon>
        <taxon>Bacillati</taxon>
        <taxon>Bacillota</taxon>
        <taxon>Clostridia</taxon>
        <taxon>Eubacteriales</taxon>
        <taxon>Oscillospiraceae</taxon>
        <taxon>Ruminococcus</taxon>
    </lineage>
</organism>
<dbReference type="Proteomes" id="UP000004259">
    <property type="component" value="Unassembled WGS sequence"/>
</dbReference>
<evidence type="ECO:0000313" key="1">
    <source>
        <dbReference type="EMBL" id="EGC04483.1"/>
    </source>
</evidence>
<dbReference type="AlphaFoldDB" id="E9S8B1"/>
<keyword evidence="2" id="KW-1185">Reference proteome</keyword>
<protein>
    <submittedName>
        <fullName evidence="1">Uncharacterized protein</fullName>
    </submittedName>
</protein>
<reference evidence="1 2" key="1">
    <citation type="submission" date="2011-02" db="EMBL/GenBank/DDBJ databases">
        <authorList>
            <person name="Nelson K.E."/>
            <person name="Sutton G."/>
            <person name="Torralba M."/>
            <person name="Durkin S."/>
            <person name="Harkins D."/>
            <person name="Montgomery R."/>
            <person name="Ziemer C."/>
            <person name="Klaassens E."/>
            <person name="Ocuiv P."/>
            <person name="Morrison M."/>
        </authorList>
    </citation>
    <scope>NUCLEOTIDE SEQUENCE [LARGE SCALE GENOMIC DNA]</scope>
    <source>
        <strain evidence="1 2">8</strain>
    </source>
</reference>
<evidence type="ECO:0000313" key="2">
    <source>
        <dbReference type="Proteomes" id="UP000004259"/>
    </source>
</evidence>
<comment type="caution">
    <text evidence="1">The sequence shown here is derived from an EMBL/GenBank/DDBJ whole genome shotgun (WGS) entry which is preliminary data.</text>
</comment>
<proteinExistence type="predicted"/>
<name>E9S8B1_RUMAL</name>
<accession>E9S8B1</accession>
<dbReference type="EMBL" id="ADKM02000019">
    <property type="protein sequence ID" value="EGC04483.1"/>
    <property type="molecule type" value="Genomic_DNA"/>
</dbReference>
<sequence>MDAFVAKIQSPIIFVADGVESSFESGKDLAIYDFSKRYTVKSLYTKDGKIVIEAEEMKVNVPFNYAGEAALS</sequence>